<feature type="region of interest" description="Disordered" evidence="2">
    <location>
        <begin position="815"/>
        <end position="843"/>
    </location>
</feature>
<feature type="region of interest" description="Disordered" evidence="2">
    <location>
        <begin position="388"/>
        <end position="419"/>
    </location>
</feature>
<name>A0A6L2JC57_TANCI</name>
<dbReference type="InterPro" id="IPR012337">
    <property type="entry name" value="RNaseH-like_sf"/>
</dbReference>
<protein>
    <recommendedName>
        <fullName evidence="3">Reverse transcriptase domain-containing protein</fullName>
    </recommendedName>
</protein>
<keyword evidence="1" id="KW-0175">Coiled coil</keyword>
<feature type="coiled-coil region" evidence="1">
    <location>
        <begin position="1621"/>
        <end position="1673"/>
    </location>
</feature>
<dbReference type="GO" id="GO:0003676">
    <property type="term" value="F:nucleic acid binding"/>
    <property type="evidence" value="ECO:0007669"/>
    <property type="project" value="InterPro"/>
</dbReference>
<feature type="compositionally biased region" description="Basic and acidic residues" evidence="2">
    <location>
        <begin position="390"/>
        <end position="419"/>
    </location>
</feature>
<sequence length="2167" mass="248965">MEWYRNLWIMFSTEDKLPFLEQPIHVLLVPPKGQANPSDVVTTHQAWVKAQKEIVGLMLMTMDPDIQKNLEHLGAYDMLKELKRCHAMTQNLSVNLILVSPRKEYDSFVQNYNMHSMGKTENQKKKSHKAAKENQGKGKAKMDNSLVSAPFYAPKPKNPLTPKKDNPAKDAICNQCGEVEGDENATNPPPVPPTPQAPHTLSTNKLPILKKDEYDIWAMKIEHYLGHTDYPIWEVIQKENSHEAIKSRFGGNDESKKMQKYILKQQFESFPVSNSEGLHKGYDRFQSLLSQLEIHGAGVSTEDANQKFLSGPQLDHEDLEQVDEFYLEEMDLKWQVAMISTRLKKFYKKTRRKLQFDANEPVGFDKTKVECFNYHNTGYFARECISKGNQESKRRDAGNTRYKARDNGKRPAKQDEHKDMMSAKDKFELGYGNQIHDGVLSYENKVLESMFDSRSSDVEDSHVNDIFAKVEGMHAVPPLMTENYMPPKQSKNSESNAKTSDLDSCESKSSVETLEYVPKPVESKPKAISKPKVWSDAPIIKEYESDSDDEYVFKASMEQEKPSCAFINTVKHVKTPRQTTKDQDTSSTSTVRKVTTARPIVNEIRPRHNVYKSHSPIRRPFYRTASPKANFANHKVTTAEDKTVSVVGGNKETAVKASADYQDFNGGLVSFEGSKGQITGEGIKREYSNARTAQQNRVVERMNRTLIEVARTMLADSFLPNTFWAKAVSTACYVLNRVLVTKPQNKTHYELLTGKVPIISYIRPFGCHVTILNTINHLGKFKEKSDEGFLVGYSLSSKDFKPITAENKANKTVGLKEANNSAKAKTENDKLNEDTGSKTHKEPVDQEDQAFLEELKRLKRQEKRLIMQLKLLERCLLKILRICFFKKELLEPTILTIPIPQSRIPSIHSTTQILRDPTSAVQTRSKVNKSLRAHAFIKPKKISQALEDESWVDVMQEELMQFKTQQIWILGDLPFGKKVIGTKWVYKNKKDERGVVARNKTSGYIRELIDKILFIKNDKKDIMLKEDGIFISQDKYVAEILKKFDFMSVKTASTPIETKNPLVNDEKAADVDVHLYRSMIASLMYLTASRPDIMYAVCACSRFQVTPNTSHLYAVKRIFRYLKGHPKLGLWYPTKIVTMLEKILTENPQQENAQPVATLVEGRLIETEKRVNIKESFIRRTPRLDDAEGISCLTNNEIFEGLARMRYEKPSDKLTFYKAFFSPQWKFLIHTILQCLSAKTTSWNEFSSTMASAIICLATNQKFNFLRYILLSLVKNIEVGVPFFMFPRFVQLIINHQLGDMTHHKEIFDTPSLTKKVFANIKRVETGFSGEVTLLFAKEVAKHTLPSPSHDPLPSGKDSMKLKELMELCTNLSNKVLDLESEVNDIKSTYQARVEKLESRVERLEEENMVLKELKSVHSTVDSNEPIMEKEQSSKQGRKIADTNADVEINLEKAQAQAYNLDLDHQEKVLSMLDVNDEEPADVEEVLEVVKAAKLITEVVTTTEATKVSVPRKRRVVIIQDPKKTTTTAIVQLTVQTKYKGKAILIKEPKPLKKQAQIKLDEEVARKLEAELNADINWNVMIEQVKRSERLTDAMDYFKGMSYNEIRPLFEKHYNYNQAFLDEMNEGVKVLKKEVRKEKEVEVKSSKREDKSLEEKITKKQKMEQETKELKKHLLIFPDDDDDVYTDATPLASKIPIIVSQLLDLFFFISKHLTQYCTKEAWDIIADDVTSAVLEFINGRLLELNHTIIALILKVKYPARVSDYLPISCCNVLFKSISKIIANRIKESLKVLVNPNQSAFVPRRSISDNILLAQELMHNYHLDHECVSTASYSISINGDLHGYFKGKRGLRQGDSLSPYLFTLVMDVLTLMHHRRVRNAEFTYHRYCLRLNFINLCFADDLFLFTHGDAQSTCVIKEVLEEFKHASGLVPSISKSTAYFCNVLNHVKRSILDILPFEEGRLPVKYLGVPLISSRLIFRDCKELIEKVEAHIQDWKNKSLSFAGRLQLIRSVVGSMHIYWAFVFIIRKRVLLDLEQIMRSTRFDAIEWRDETGVVKPFSVSMVWEAIRYRNVKVPWFDIVWFSSYLLPFANRRSSRSIISKLVVAACAYFIWQERNSRLFKKKKRLVKQVVDCIYVSVRLKLLSCRFKRTIESLMFARLWQLPNSIFK</sequence>
<dbReference type="Pfam" id="PF00078">
    <property type="entry name" value="RVT_1"/>
    <property type="match status" value="1"/>
</dbReference>
<proteinExistence type="predicted"/>
<evidence type="ECO:0000256" key="1">
    <source>
        <dbReference type="SAM" id="Coils"/>
    </source>
</evidence>
<dbReference type="EMBL" id="BKCJ010000476">
    <property type="protein sequence ID" value="GEU33545.1"/>
    <property type="molecule type" value="Genomic_DNA"/>
</dbReference>
<dbReference type="Gene3D" id="3.30.420.10">
    <property type="entry name" value="Ribonuclease H-like superfamily/Ribonuclease H"/>
    <property type="match status" value="1"/>
</dbReference>
<feature type="compositionally biased region" description="Basic and acidic residues" evidence="2">
    <location>
        <begin position="130"/>
        <end position="142"/>
    </location>
</feature>
<dbReference type="SUPFAM" id="SSF53098">
    <property type="entry name" value="Ribonuclease H-like"/>
    <property type="match status" value="1"/>
</dbReference>
<dbReference type="InterPro" id="IPR036397">
    <property type="entry name" value="RNaseH_sf"/>
</dbReference>
<dbReference type="CDD" id="cd01650">
    <property type="entry name" value="RT_nLTR_like"/>
    <property type="match status" value="1"/>
</dbReference>
<dbReference type="PANTHER" id="PTHR33116">
    <property type="entry name" value="REVERSE TRANSCRIPTASE ZINC-BINDING DOMAIN-CONTAINING PROTEIN-RELATED-RELATED"/>
    <property type="match status" value="1"/>
</dbReference>
<feature type="compositionally biased region" description="Basic and acidic residues" evidence="2">
    <location>
        <begin position="824"/>
        <end position="843"/>
    </location>
</feature>
<feature type="coiled-coil region" evidence="1">
    <location>
        <begin position="1362"/>
        <end position="1414"/>
    </location>
</feature>
<evidence type="ECO:0000313" key="4">
    <source>
        <dbReference type="EMBL" id="GEU33545.1"/>
    </source>
</evidence>
<feature type="region of interest" description="Disordered" evidence="2">
    <location>
        <begin position="482"/>
        <end position="506"/>
    </location>
</feature>
<evidence type="ECO:0000259" key="3">
    <source>
        <dbReference type="Pfam" id="PF00078"/>
    </source>
</evidence>
<dbReference type="InterPro" id="IPR000477">
    <property type="entry name" value="RT_dom"/>
</dbReference>
<feature type="compositionally biased region" description="Polar residues" evidence="2">
    <location>
        <begin position="489"/>
        <end position="499"/>
    </location>
</feature>
<dbReference type="InterPro" id="IPR043502">
    <property type="entry name" value="DNA/RNA_pol_sf"/>
</dbReference>
<accession>A0A6L2JC57</accession>
<feature type="region of interest" description="Disordered" evidence="2">
    <location>
        <begin position="116"/>
        <end position="202"/>
    </location>
</feature>
<dbReference type="SUPFAM" id="SSF56672">
    <property type="entry name" value="DNA/RNA polymerases"/>
    <property type="match status" value="1"/>
</dbReference>
<evidence type="ECO:0000256" key="2">
    <source>
        <dbReference type="SAM" id="MobiDB-lite"/>
    </source>
</evidence>
<gene>
    <name evidence="4" type="ORF">Tci_005523</name>
</gene>
<feature type="compositionally biased region" description="Pro residues" evidence="2">
    <location>
        <begin position="187"/>
        <end position="196"/>
    </location>
</feature>
<feature type="domain" description="Reverse transcriptase" evidence="3">
    <location>
        <begin position="1762"/>
        <end position="1969"/>
    </location>
</feature>
<organism evidence="4">
    <name type="scientific">Tanacetum cinerariifolium</name>
    <name type="common">Dalmatian daisy</name>
    <name type="synonym">Chrysanthemum cinerariifolium</name>
    <dbReference type="NCBI Taxonomy" id="118510"/>
    <lineage>
        <taxon>Eukaryota</taxon>
        <taxon>Viridiplantae</taxon>
        <taxon>Streptophyta</taxon>
        <taxon>Embryophyta</taxon>
        <taxon>Tracheophyta</taxon>
        <taxon>Spermatophyta</taxon>
        <taxon>Magnoliopsida</taxon>
        <taxon>eudicotyledons</taxon>
        <taxon>Gunneridae</taxon>
        <taxon>Pentapetalae</taxon>
        <taxon>asterids</taxon>
        <taxon>campanulids</taxon>
        <taxon>Asterales</taxon>
        <taxon>Asteraceae</taxon>
        <taxon>Asteroideae</taxon>
        <taxon>Anthemideae</taxon>
        <taxon>Anthemidinae</taxon>
        <taxon>Tanacetum</taxon>
    </lineage>
</organism>
<reference evidence="4" key="1">
    <citation type="journal article" date="2019" name="Sci. Rep.">
        <title>Draft genome of Tanacetum cinerariifolium, the natural source of mosquito coil.</title>
        <authorList>
            <person name="Yamashiro T."/>
            <person name="Shiraishi A."/>
            <person name="Satake H."/>
            <person name="Nakayama K."/>
        </authorList>
    </citation>
    <scope>NUCLEOTIDE SEQUENCE</scope>
</reference>
<comment type="caution">
    <text evidence="4">The sequence shown here is derived from an EMBL/GenBank/DDBJ whole genome shotgun (WGS) entry which is preliminary data.</text>
</comment>
<dbReference type="PANTHER" id="PTHR33116:SF76">
    <property type="entry name" value="DUF4283 DOMAIN-CONTAINING PROTEIN"/>
    <property type="match status" value="1"/>
</dbReference>